<keyword evidence="1" id="KW-1133">Transmembrane helix</keyword>
<dbReference type="AlphaFoldDB" id="A0A1I7YV14"/>
<evidence type="ECO:0000313" key="2">
    <source>
        <dbReference type="Proteomes" id="UP000095287"/>
    </source>
</evidence>
<keyword evidence="1" id="KW-0472">Membrane</keyword>
<name>A0A1I7YV14_9BILA</name>
<accession>A0A1I7YV14</accession>
<dbReference type="WBParaSite" id="L893_g19984.t1">
    <property type="protein sequence ID" value="L893_g19984.t1"/>
    <property type="gene ID" value="L893_g19984"/>
</dbReference>
<evidence type="ECO:0000256" key="1">
    <source>
        <dbReference type="SAM" id="Phobius"/>
    </source>
</evidence>
<keyword evidence="1" id="KW-0812">Transmembrane</keyword>
<sequence>MDSSTGQRSDPLTVFKQLKLFKNDPTSKATQSARYPKVTGGGSPTGDYGQLKDEMFTHLSLYFVTGMWCSVLVAGFIALANAQNGSPSHAEDPFVTALKAIPGGYDEYRAFEISQVSAGFLQTIRGNLNSSFLSSIFKAYNYAYDEFQNFRSKMTVLARELSLFCLGIGNSDSRKLDQGVEAAILEELDLLDAIDQELAKGEATREANSWPEAIQEAAEDFASDDLRMFPDPQQAVSVLWSFLDERYGIPPGDGLIAQRFYVLLPSPGSASPLSRGDVVQEQHCDGAERREVSRSIRQEIVPGDRKRLRRVGHSLNYRTPTLKECYFRVSERASSSDPTFSLTDATTVPRLSQLVFQRTVEAMPFTAFCVTATARNNRLPLFWESTHTTSVLRVTVSVELRLCSTPKVRVYVDLTFFVVL</sequence>
<dbReference type="Proteomes" id="UP000095287">
    <property type="component" value="Unplaced"/>
</dbReference>
<feature type="transmembrane region" description="Helical" evidence="1">
    <location>
        <begin position="59"/>
        <end position="80"/>
    </location>
</feature>
<organism evidence="2 3">
    <name type="scientific">Steinernema glaseri</name>
    <dbReference type="NCBI Taxonomy" id="37863"/>
    <lineage>
        <taxon>Eukaryota</taxon>
        <taxon>Metazoa</taxon>
        <taxon>Ecdysozoa</taxon>
        <taxon>Nematoda</taxon>
        <taxon>Chromadorea</taxon>
        <taxon>Rhabditida</taxon>
        <taxon>Tylenchina</taxon>
        <taxon>Panagrolaimomorpha</taxon>
        <taxon>Strongyloidoidea</taxon>
        <taxon>Steinernematidae</taxon>
        <taxon>Steinernema</taxon>
    </lineage>
</organism>
<reference evidence="3" key="1">
    <citation type="submission" date="2016-11" db="UniProtKB">
        <authorList>
            <consortium name="WormBaseParasite"/>
        </authorList>
    </citation>
    <scope>IDENTIFICATION</scope>
</reference>
<evidence type="ECO:0000313" key="3">
    <source>
        <dbReference type="WBParaSite" id="L893_g19984.t1"/>
    </source>
</evidence>
<keyword evidence="2" id="KW-1185">Reference proteome</keyword>
<proteinExistence type="predicted"/>
<protein>
    <submittedName>
        <fullName evidence="3">Uncharacterized protein</fullName>
    </submittedName>
</protein>